<accession>A0A2S6NCX9</accession>
<reference evidence="1 2" key="1">
    <citation type="journal article" date="2018" name="Arch. Microbiol.">
        <title>New insights into the metabolic potential of the phototrophic purple bacterium Rhodopila globiformis DSM 161(T) from its draft genome sequence and evidence for a vanadium-dependent nitrogenase.</title>
        <authorList>
            <person name="Imhoff J.F."/>
            <person name="Rahn T."/>
            <person name="Kunzel S."/>
            <person name="Neulinger S.C."/>
        </authorList>
    </citation>
    <scope>NUCLEOTIDE SEQUENCE [LARGE SCALE GENOMIC DNA]</scope>
    <source>
        <strain evidence="1 2">DSM 161</strain>
    </source>
</reference>
<dbReference type="SUPFAM" id="SSF52266">
    <property type="entry name" value="SGNH hydrolase"/>
    <property type="match status" value="1"/>
</dbReference>
<proteinExistence type="predicted"/>
<dbReference type="GO" id="GO:0016788">
    <property type="term" value="F:hydrolase activity, acting on ester bonds"/>
    <property type="evidence" value="ECO:0007669"/>
    <property type="project" value="UniProtKB-ARBA"/>
</dbReference>
<dbReference type="Proteomes" id="UP000239724">
    <property type="component" value="Unassembled WGS sequence"/>
</dbReference>
<dbReference type="CDD" id="cd00229">
    <property type="entry name" value="SGNH_hydrolase"/>
    <property type="match status" value="1"/>
</dbReference>
<comment type="caution">
    <text evidence="1">The sequence shown here is derived from an EMBL/GenBank/DDBJ whole genome shotgun (WGS) entry which is preliminary data.</text>
</comment>
<name>A0A2S6NCX9_RHOGL</name>
<gene>
    <name evidence="1" type="ORF">CCS01_15650</name>
</gene>
<sequence>MRILMIRHTVETSQGAPVTYSNGMFRGWSGVRSVNRGYDYFCGGLKNGRDRTDFGAVNADLLRPNTLVNGSFACAVQFLTQHPGIVGMTTGDSHHQGTTSTSEFNGYLAQLSVALGQEHIGAVPFGWANCAVGGAVSQQFFAYLRALMSHVHPSYVILPGWTANEMNESICADATSNDRFFARLLQAADLVRLNGAVPIWLTPFPRNEAFMRPDQQRAWQDLRQTILELRASGELVVDATAVLGRQTDGAFDGTYLPAMTTDHVHPNDAGHAAVADLLKPVVRTLAGLEQDAIR</sequence>
<dbReference type="AlphaFoldDB" id="A0A2S6NCX9"/>
<organism evidence="1 2">
    <name type="scientific">Rhodopila globiformis</name>
    <name type="common">Rhodopseudomonas globiformis</name>
    <dbReference type="NCBI Taxonomy" id="1071"/>
    <lineage>
        <taxon>Bacteria</taxon>
        <taxon>Pseudomonadati</taxon>
        <taxon>Pseudomonadota</taxon>
        <taxon>Alphaproteobacteria</taxon>
        <taxon>Acetobacterales</taxon>
        <taxon>Acetobacteraceae</taxon>
        <taxon>Rhodopila</taxon>
    </lineage>
</organism>
<dbReference type="Gene3D" id="3.40.50.1110">
    <property type="entry name" value="SGNH hydrolase"/>
    <property type="match status" value="1"/>
</dbReference>
<evidence type="ECO:0000313" key="1">
    <source>
        <dbReference type="EMBL" id="PPQ32480.1"/>
    </source>
</evidence>
<dbReference type="EMBL" id="NHRY01000167">
    <property type="protein sequence ID" value="PPQ32480.1"/>
    <property type="molecule type" value="Genomic_DNA"/>
</dbReference>
<evidence type="ECO:0000313" key="2">
    <source>
        <dbReference type="Proteomes" id="UP000239724"/>
    </source>
</evidence>
<evidence type="ECO:0008006" key="3">
    <source>
        <dbReference type="Google" id="ProtNLM"/>
    </source>
</evidence>
<keyword evidence="2" id="KW-1185">Reference proteome</keyword>
<dbReference type="InterPro" id="IPR036514">
    <property type="entry name" value="SGNH_hydro_sf"/>
</dbReference>
<protein>
    <recommendedName>
        <fullName evidence="3">SGNH hydrolase-type esterase domain-containing protein</fullName>
    </recommendedName>
</protein>